<reference evidence="1 2" key="1">
    <citation type="submission" date="2024-09" db="EMBL/GenBank/DDBJ databases">
        <authorList>
            <person name="Sun Q."/>
            <person name="Mori K."/>
        </authorList>
    </citation>
    <scope>NUCLEOTIDE SEQUENCE [LARGE SCALE GENOMIC DNA]</scope>
    <source>
        <strain evidence="1 2">CECT 7908</strain>
    </source>
</reference>
<sequence>MRKYIILVLLCVSCNLKPKKEDPCVTKIEYISQLDMLVPESAINVYIEDKEGFLQEKLAFKELKGVILYSIKEENREDFHSYPDLIPSKTDNNIVILKILTAYFHPNIYIKGVRRENKWTPEQIQKAIDGDIGFVFEKDTIRVKKCQK</sequence>
<gene>
    <name evidence="1" type="ORF">ACFFUQ_00560</name>
</gene>
<evidence type="ECO:0000313" key="2">
    <source>
        <dbReference type="Proteomes" id="UP001589589"/>
    </source>
</evidence>
<organism evidence="1 2">
    <name type="scientific">Flavobacterium branchiarum</name>
    <dbReference type="NCBI Taxonomy" id="1114870"/>
    <lineage>
        <taxon>Bacteria</taxon>
        <taxon>Pseudomonadati</taxon>
        <taxon>Bacteroidota</taxon>
        <taxon>Flavobacteriia</taxon>
        <taxon>Flavobacteriales</taxon>
        <taxon>Flavobacteriaceae</taxon>
        <taxon>Flavobacterium</taxon>
    </lineage>
</organism>
<protein>
    <recommendedName>
        <fullName evidence="3">Lipoprotein</fullName>
    </recommendedName>
</protein>
<comment type="caution">
    <text evidence="1">The sequence shown here is derived from an EMBL/GenBank/DDBJ whole genome shotgun (WGS) entry which is preliminary data.</text>
</comment>
<proteinExistence type="predicted"/>
<dbReference type="Proteomes" id="UP001589589">
    <property type="component" value="Unassembled WGS sequence"/>
</dbReference>
<evidence type="ECO:0000313" key="1">
    <source>
        <dbReference type="EMBL" id="MFB9062493.1"/>
    </source>
</evidence>
<accession>A0ABV5FG35</accession>
<keyword evidence="2" id="KW-1185">Reference proteome</keyword>
<dbReference type="EMBL" id="JBHMEX010000003">
    <property type="protein sequence ID" value="MFB9062493.1"/>
    <property type="molecule type" value="Genomic_DNA"/>
</dbReference>
<evidence type="ECO:0008006" key="3">
    <source>
        <dbReference type="Google" id="ProtNLM"/>
    </source>
</evidence>
<name>A0ABV5FG35_9FLAO</name>
<dbReference type="RefSeq" id="WP_290267447.1">
    <property type="nucleotide sequence ID" value="NZ_JAUFQQ010000005.1"/>
</dbReference>